<proteinExistence type="predicted"/>
<evidence type="ECO:0000259" key="2">
    <source>
        <dbReference type="Pfam" id="PF09917"/>
    </source>
</evidence>
<dbReference type="InterPro" id="IPR019223">
    <property type="entry name" value="DUF2147"/>
</dbReference>
<protein>
    <submittedName>
        <fullName evidence="3">Putative signal peptide protein</fullName>
    </submittedName>
</protein>
<dbReference type="PANTHER" id="PTHR36919">
    <property type="entry name" value="BLR1215 PROTEIN"/>
    <property type="match status" value="1"/>
</dbReference>
<gene>
    <name evidence="3" type="ORF">Lgee_1413</name>
</gene>
<keyword evidence="1" id="KW-0732">Signal</keyword>
<evidence type="ECO:0000256" key="1">
    <source>
        <dbReference type="SAM" id="SignalP"/>
    </source>
</evidence>
<organism evidence="3 4">
    <name type="scientific">Legionella geestiana</name>
    <dbReference type="NCBI Taxonomy" id="45065"/>
    <lineage>
        <taxon>Bacteria</taxon>
        <taxon>Pseudomonadati</taxon>
        <taxon>Pseudomonadota</taxon>
        <taxon>Gammaproteobacteria</taxon>
        <taxon>Legionellales</taxon>
        <taxon>Legionellaceae</taxon>
        <taxon>Legionella</taxon>
    </lineage>
</organism>
<evidence type="ECO:0000313" key="4">
    <source>
        <dbReference type="Proteomes" id="UP000054785"/>
    </source>
</evidence>
<dbReference type="Proteomes" id="UP000054785">
    <property type="component" value="Unassembled WGS sequence"/>
</dbReference>
<comment type="caution">
    <text evidence="3">The sequence shown here is derived from an EMBL/GenBank/DDBJ whole genome shotgun (WGS) entry which is preliminary data.</text>
</comment>
<dbReference type="PATRIC" id="fig|45065.4.peg.1527"/>
<sequence length="146" mass="15860">MEMKMRWHKGWVALLFSVLWAPVVLAQSPAGNWTTIDDKTGKKRAVVSISDSGGTISGRIVNIFPQPGDTGICSNCPGGFKGKPIKGLTFLWGLKSAGDGVWDGGQILDPKTGTIYRAKMTMKGNKLYVRGYVGVSMLGRTQVWVR</sequence>
<reference evidence="3 4" key="1">
    <citation type="submission" date="2015-11" db="EMBL/GenBank/DDBJ databases">
        <title>Genomic analysis of 38 Legionella species identifies large and diverse effector repertoires.</title>
        <authorList>
            <person name="Burstein D."/>
            <person name="Amaro F."/>
            <person name="Zusman T."/>
            <person name="Lifshitz Z."/>
            <person name="Cohen O."/>
            <person name="Gilbert J.A."/>
            <person name="Pupko T."/>
            <person name="Shuman H.A."/>
            <person name="Segal G."/>
        </authorList>
    </citation>
    <scope>NUCLEOTIDE SEQUENCE [LARGE SCALE GENOMIC DNA]</scope>
    <source>
        <strain evidence="3 4">ATCC 49504</strain>
    </source>
</reference>
<name>A0A0W0TTJ2_9GAMM</name>
<dbReference type="AlphaFoldDB" id="A0A0W0TTJ2"/>
<keyword evidence="4" id="KW-1185">Reference proteome</keyword>
<evidence type="ECO:0000313" key="3">
    <source>
        <dbReference type="EMBL" id="KTC98967.1"/>
    </source>
</evidence>
<feature type="domain" description="DUF2147" evidence="2">
    <location>
        <begin position="31"/>
        <end position="146"/>
    </location>
</feature>
<dbReference type="EMBL" id="LNYC01000052">
    <property type="protein sequence ID" value="KTC98967.1"/>
    <property type="molecule type" value="Genomic_DNA"/>
</dbReference>
<feature type="chain" id="PRO_5006913374" evidence="1">
    <location>
        <begin position="27"/>
        <end position="146"/>
    </location>
</feature>
<dbReference type="Pfam" id="PF09917">
    <property type="entry name" value="DUF2147"/>
    <property type="match status" value="1"/>
</dbReference>
<accession>A0A0W0TTJ2</accession>
<dbReference type="STRING" id="45065.Lgee_1413"/>
<dbReference type="PANTHER" id="PTHR36919:SF3">
    <property type="entry name" value="BLL5882 PROTEIN"/>
    <property type="match status" value="1"/>
</dbReference>
<feature type="signal peptide" evidence="1">
    <location>
        <begin position="1"/>
        <end position="26"/>
    </location>
</feature>
<dbReference type="Gene3D" id="2.40.128.520">
    <property type="match status" value="1"/>
</dbReference>